<dbReference type="InterPro" id="IPR011051">
    <property type="entry name" value="RmlC_Cupin_sf"/>
</dbReference>
<sequence length="210" mass="23217">MHYAIEYHHDSSPYMAVGSRKRTSAGQLLRIIEGMALLRVGQHEWLLPAGSYFWLGAHTLAAFTPLANCRYDGVRCSLRMDQPAHVGWVRPSALLTALLNSLQQWQRPQTWQGAYGQRLHLIADELMQCAIAPQGDEALQTHWQAFVSGHTTAPPLGQPTLGPQWQLLQAVRQLKGGRKASLVANESGYGDEAALGLACQRWLGLALDEL</sequence>
<protein>
    <recommendedName>
        <fullName evidence="3">AraC family transcriptional regulator</fullName>
    </recommendedName>
</protein>
<evidence type="ECO:0000313" key="1">
    <source>
        <dbReference type="EMBL" id="PJG60562.1"/>
    </source>
</evidence>
<comment type="caution">
    <text evidence="1">The sequence shown here is derived from an EMBL/GenBank/DDBJ whole genome shotgun (WGS) entry which is preliminary data.</text>
</comment>
<proteinExistence type="predicted"/>
<organism evidence="1 2">
    <name type="scientific">Aeromonas cavernicola</name>
    <dbReference type="NCBI Taxonomy" id="1006623"/>
    <lineage>
        <taxon>Bacteria</taxon>
        <taxon>Pseudomonadati</taxon>
        <taxon>Pseudomonadota</taxon>
        <taxon>Gammaproteobacteria</taxon>
        <taxon>Aeromonadales</taxon>
        <taxon>Aeromonadaceae</taxon>
        <taxon>Aeromonas</taxon>
    </lineage>
</organism>
<dbReference type="OrthoDB" id="5916374at2"/>
<reference evidence="1 2" key="1">
    <citation type="submission" date="2017-11" db="EMBL/GenBank/DDBJ databases">
        <title>Draft genome sequence of environmental isolate Aeromonas cavernicola sp. nov. MDC 2508.</title>
        <authorList>
            <person name="Colston S.M."/>
            <person name="Navarro A."/>
            <person name="Martinez-Murcia A.J."/>
            <person name="Graf J."/>
        </authorList>
    </citation>
    <scope>NUCLEOTIDE SEQUENCE [LARGE SCALE GENOMIC DNA]</scope>
    <source>
        <strain evidence="1 2">MDC 2508</strain>
    </source>
</reference>
<gene>
    <name evidence="1" type="ORF">CUC53_00705</name>
</gene>
<dbReference type="SUPFAM" id="SSF51182">
    <property type="entry name" value="RmlC-like cupins"/>
    <property type="match status" value="1"/>
</dbReference>
<keyword evidence="2" id="KW-1185">Reference proteome</keyword>
<dbReference type="AlphaFoldDB" id="A0A2H9U973"/>
<dbReference type="EMBL" id="PGGC01000005">
    <property type="protein sequence ID" value="PJG60562.1"/>
    <property type="molecule type" value="Genomic_DNA"/>
</dbReference>
<accession>A0A2H9U973</accession>
<name>A0A2H9U973_9GAMM</name>
<dbReference type="RefSeq" id="WP_100292383.1">
    <property type="nucleotide sequence ID" value="NZ_PGGC01000005.1"/>
</dbReference>
<dbReference type="Proteomes" id="UP000235861">
    <property type="component" value="Unassembled WGS sequence"/>
</dbReference>
<evidence type="ECO:0008006" key="3">
    <source>
        <dbReference type="Google" id="ProtNLM"/>
    </source>
</evidence>
<evidence type="ECO:0000313" key="2">
    <source>
        <dbReference type="Proteomes" id="UP000235861"/>
    </source>
</evidence>